<feature type="transmembrane region" description="Helical" evidence="1">
    <location>
        <begin position="6"/>
        <end position="29"/>
    </location>
</feature>
<dbReference type="Pfam" id="PF02470">
    <property type="entry name" value="MlaD"/>
    <property type="match status" value="1"/>
</dbReference>
<name>A0A9W6K951_9PSED</name>
<evidence type="ECO:0000256" key="1">
    <source>
        <dbReference type="SAM" id="Phobius"/>
    </source>
</evidence>
<dbReference type="EMBL" id="BSFN01000011">
    <property type="protein sequence ID" value="GLK90546.1"/>
    <property type="molecule type" value="Genomic_DNA"/>
</dbReference>
<reference evidence="3" key="2">
    <citation type="submission" date="2023-01" db="EMBL/GenBank/DDBJ databases">
        <authorList>
            <person name="Sun Q."/>
            <person name="Evtushenko L."/>
        </authorList>
    </citation>
    <scope>NUCLEOTIDE SEQUENCE</scope>
    <source>
        <strain evidence="3">VKM B-2935</strain>
    </source>
</reference>
<protein>
    <recommendedName>
        <fullName evidence="2">Mce/MlaD domain-containing protein</fullName>
    </recommendedName>
</protein>
<reference evidence="3" key="1">
    <citation type="journal article" date="2014" name="Int. J. Syst. Evol. Microbiol.">
        <title>Complete genome sequence of Corynebacterium casei LMG S-19264T (=DSM 44701T), isolated from a smear-ripened cheese.</title>
        <authorList>
            <consortium name="US DOE Joint Genome Institute (JGI-PGF)"/>
            <person name="Walter F."/>
            <person name="Albersmeier A."/>
            <person name="Kalinowski J."/>
            <person name="Ruckert C."/>
        </authorList>
    </citation>
    <scope>NUCLEOTIDE SEQUENCE</scope>
    <source>
        <strain evidence="3">VKM B-2935</strain>
    </source>
</reference>
<evidence type="ECO:0000313" key="4">
    <source>
        <dbReference type="Proteomes" id="UP001143328"/>
    </source>
</evidence>
<dbReference type="AlphaFoldDB" id="A0A9W6K951"/>
<accession>A0A9W6K951</accession>
<dbReference type="RefSeq" id="WP_271196732.1">
    <property type="nucleotide sequence ID" value="NZ_BSFN01000011.1"/>
</dbReference>
<comment type="caution">
    <text evidence="3">The sequence shown here is derived from an EMBL/GenBank/DDBJ whole genome shotgun (WGS) entry which is preliminary data.</text>
</comment>
<dbReference type="PANTHER" id="PTHR36698:SF2">
    <property type="entry name" value="MCE_MLAD DOMAIN-CONTAINING PROTEIN"/>
    <property type="match status" value="1"/>
</dbReference>
<gene>
    <name evidence="3" type="ORF">GCM10017655_36100</name>
</gene>
<dbReference type="Proteomes" id="UP001143328">
    <property type="component" value="Unassembled WGS sequence"/>
</dbReference>
<evidence type="ECO:0000313" key="3">
    <source>
        <dbReference type="EMBL" id="GLK90546.1"/>
    </source>
</evidence>
<dbReference type="InterPro" id="IPR003399">
    <property type="entry name" value="Mce/MlaD"/>
</dbReference>
<keyword evidence="1" id="KW-0472">Membrane</keyword>
<organism evidence="3 4">
    <name type="scientific">Pseudomonas turukhanskensis</name>
    <dbReference type="NCBI Taxonomy" id="1806536"/>
    <lineage>
        <taxon>Bacteria</taxon>
        <taxon>Pseudomonadati</taxon>
        <taxon>Pseudomonadota</taxon>
        <taxon>Gammaproteobacteria</taxon>
        <taxon>Pseudomonadales</taxon>
        <taxon>Pseudomonadaceae</taxon>
        <taxon>Pseudomonas</taxon>
    </lineage>
</organism>
<proteinExistence type="predicted"/>
<evidence type="ECO:0000259" key="2">
    <source>
        <dbReference type="Pfam" id="PF02470"/>
    </source>
</evidence>
<keyword evidence="1" id="KW-0812">Transmembrane</keyword>
<keyword evidence="4" id="KW-1185">Reference proteome</keyword>
<sequence length="312" mass="33201">METRAHHVLIGLFTVLAVGAALLFGLWLAKSTADREFALYDIVFYEAVNGLSPGSTVQYSGIKVGEVIALKLDPKDPRKVRARIRVAADTPVKQDTHAKLSLVGITGGSFIQMYSGTPDSPKLVSKTGKVPVIVADKSPITALLASGEDLLTNINKLAASANALVSPENVARISRTLDHLDQVTGTVAEEREDMRTIVKQLAAASRQASETLAQSSKVMASANSLLDQQGKDALNSARDAMASLDRASKSIERLLSDNRDSLDAGAQGLSALGPAVGELRETLSSLRAITRRLQEDPAGYLLGGEKNKEFQP</sequence>
<keyword evidence="1" id="KW-1133">Transmembrane helix</keyword>
<feature type="domain" description="Mce/MlaD" evidence="2">
    <location>
        <begin position="41"/>
        <end position="114"/>
    </location>
</feature>
<dbReference type="PANTHER" id="PTHR36698">
    <property type="entry name" value="BLL5892 PROTEIN"/>
    <property type="match status" value="1"/>
</dbReference>